<dbReference type="Gene3D" id="1.20.5.340">
    <property type="match status" value="1"/>
</dbReference>
<dbReference type="AlphaFoldDB" id="A0A2W4RMG0"/>
<comment type="caution">
    <text evidence="2">The sequence shown here is derived from an EMBL/GenBank/DDBJ whole genome shotgun (WGS) entry which is preliminary data.</text>
</comment>
<evidence type="ECO:0000256" key="1">
    <source>
        <dbReference type="SAM" id="Phobius"/>
    </source>
</evidence>
<proteinExistence type="predicted"/>
<dbReference type="Proteomes" id="UP000249396">
    <property type="component" value="Unassembled WGS sequence"/>
</dbReference>
<keyword evidence="1" id="KW-0472">Membrane</keyword>
<organism evidence="2 3">
    <name type="scientific">Candidatus Methylumidiphilus alinenensis</name>
    <dbReference type="NCBI Taxonomy" id="2202197"/>
    <lineage>
        <taxon>Bacteria</taxon>
        <taxon>Pseudomonadati</taxon>
        <taxon>Pseudomonadota</taxon>
        <taxon>Gammaproteobacteria</taxon>
        <taxon>Methylococcales</taxon>
        <taxon>Candidatus Methylumidiphilus</taxon>
    </lineage>
</organism>
<keyword evidence="1" id="KW-0812">Transmembrane</keyword>
<evidence type="ECO:0000313" key="3">
    <source>
        <dbReference type="Proteomes" id="UP000249396"/>
    </source>
</evidence>
<protein>
    <submittedName>
        <fullName evidence="2">DUF1640 domain-containing protein</fullName>
    </submittedName>
</protein>
<reference evidence="2 3" key="1">
    <citation type="journal article" date="2018" name="Aquat. Microb. Ecol.">
        <title>Gammaproteobacterial methanotrophs dominate.</title>
        <authorList>
            <person name="Rissanen A.J."/>
            <person name="Saarenheimo J."/>
            <person name="Tiirola M."/>
            <person name="Peura S."/>
            <person name="Aalto S.L."/>
            <person name="Karvinen A."/>
            <person name="Nykanen H."/>
        </authorList>
    </citation>
    <scope>NUCLEOTIDE SEQUENCE [LARGE SCALE GENOMIC DNA]</scope>
    <source>
        <strain evidence="2">AMbin10</strain>
    </source>
</reference>
<gene>
    <name evidence="2" type="ORF">DM484_09285</name>
</gene>
<sequence length="100" mass="10982">MATITFDTLKFVEKLRAAGVPEAQAKAEAEALQGVFAETPETQLATKTDIVRLERRLDGFDAKIDRLETKLSGELTLVKWMMGLVLGGVIALIMRAFFPA</sequence>
<accession>A0A2W4RMG0</accession>
<name>A0A2W4RMG0_9GAMM</name>
<dbReference type="EMBL" id="QJPH01000276">
    <property type="protein sequence ID" value="PZN80988.1"/>
    <property type="molecule type" value="Genomic_DNA"/>
</dbReference>
<feature type="transmembrane region" description="Helical" evidence="1">
    <location>
        <begin position="77"/>
        <end position="98"/>
    </location>
</feature>
<evidence type="ECO:0000313" key="2">
    <source>
        <dbReference type="EMBL" id="PZN80988.1"/>
    </source>
</evidence>
<keyword evidence="1" id="KW-1133">Transmembrane helix</keyword>